<feature type="region of interest" description="Disordered" evidence="2">
    <location>
        <begin position="116"/>
        <end position="138"/>
    </location>
</feature>
<proteinExistence type="predicted"/>
<evidence type="ECO:0000256" key="2">
    <source>
        <dbReference type="SAM" id="MobiDB-lite"/>
    </source>
</evidence>
<evidence type="ECO:0000256" key="1">
    <source>
        <dbReference type="SAM" id="Coils"/>
    </source>
</evidence>
<keyword evidence="1" id="KW-0175">Coiled coil</keyword>
<dbReference type="EMBL" id="LGTL01000014">
    <property type="protein sequence ID" value="KPA78152.1"/>
    <property type="molecule type" value="Genomic_DNA"/>
</dbReference>
<feature type="compositionally biased region" description="Low complexity" evidence="2">
    <location>
        <begin position="205"/>
        <end position="219"/>
    </location>
</feature>
<feature type="compositionally biased region" description="Pro residues" evidence="2">
    <location>
        <begin position="176"/>
        <end position="185"/>
    </location>
</feature>
<feature type="compositionally biased region" description="Low complexity" evidence="2">
    <location>
        <begin position="161"/>
        <end position="175"/>
    </location>
</feature>
<gene>
    <name evidence="3" type="ORF">ABB37_06327</name>
</gene>
<protein>
    <submittedName>
        <fullName evidence="3">Uncharacterized protein</fullName>
    </submittedName>
</protein>
<keyword evidence="4" id="KW-1185">Reference proteome</keyword>
<dbReference type="VEuPathDB" id="TriTrypDB:LpyrH10_14_0420"/>
<dbReference type="RefSeq" id="XP_015656591.1">
    <property type="nucleotide sequence ID" value="XM_015804613.1"/>
</dbReference>
<dbReference type="EMBL" id="LGTL01000014">
    <property type="protein sequence ID" value="KPA78153.1"/>
    <property type="molecule type" value="Genomic_DNA"/>
</dbReference>
<evidence type="ECO:0000313" key="3">
    <source>
        <dbReference type="EMBL" id="KPA78152.1"/>
    </source>
</evidence>
<dbReference type="OrthoDB" id="247728at2759"/>
<feature type="coiled-coil region" evidence="1">
    <location>
        <begin position="15"/>
        <end position="42"/>
    </location>
</feature>
<evidence type="ECO:0000313" key="4">
    <source>
        <dbReference type="Proteomes" id="UP000037923"/>
    </source>
</evidence>
<dbReference type="GeneID" id="26906616"/>
<reference evidence="3 4" key="1">
    <citation type="submission" date="2015-07" db="EMBL/GenBank/DDBJ databases">
        <title>High-quality genome of monoxenous trypanosomatid Leptomonas pyrrhocoris.</title>
        <authorList>
            <person name="Flegontov P."/>
            <person name="Butenko A."/>
            <person name="Firsov S."/>
            <person name="Vlcek C."/>
            <person name="Logacheva M.D."/>
            <person name="Field M."/>
            <person name="Filatov D."/>
            <person name="Flegontova O."/>
            <person name="Gerasimov E."/>
            <person name="Jackson A.P."/>
            <person name="Kelly S."/>
            <person name="Opperdoes F."/>
            <person name="O'Reilly A."/>
            <person name="Votypka J."/>
            <person name="Yurchenko V."/>
            <person name="Lukes J."/>
        </authorList>
    </citation>
    <scope>NUCLEOTIDE SEQUENCE [LARGE SCALE GENOMIC DNA]</scope>
    <source>
        <strain evidence="3">H10</strain>
    </source>
</reference>
<dbReference type="Proteomes" id="UP000037923">
    <property type="component" value="Unassembled WGS sequence"/>
</dbReference>
<organism evidence="3 4">
    <name type="scientific">Leptomonas pyrrhocoris</name>
    <name type="common">Firebug parasite</name>
    <dbReference type="NCBI Taxonomy" id="157538"/>
    <lineage>
        <taxon>Eukaryota</taxon>
        <taxon>Discoba</taxon>
        <taxon>Euglenozoa</taxon>
        <taxon>Kinetoplastea</taxon>
        <taxon>Metakinetoplastina</taxon>
        <taxon>Trypanosomatida</taxon>
        <taxon>Trypanosomatidae</taxon>
        <taxon>Leishmaniinae</taxon>
        <taxon>Leptomonas</taxon>
    </lineage>
</organism>
<name>A0A0N0VEE6_LEPPY</name>
<dbReference type="AlphaFoldDB" id="A0A0N0VEE6"/>
<sequence>MSSEQYWRSQVAQMEAEYEQIIQGLRDEVEKQRRRCIELMHEQAMQRATAAADVRNFCTQYVAEAKQQQQHHRNPAVAAHTPMVYRHHSRSSSMESVPLPALLTFLHEYSHGLLQMPENRRKRDRPDTSLSPLHHRLRQRMFARHRQVGRDDFVLEEGSEGLESGSAGASPAGSPCSPPMAPSPAAPRSGSRFANAATNPPAVHSTSASFEASPSAAATGSGGKASSGGGNGGPVMAASAFGLPTLPPR</sequence>
<feature type="compositionally biased region" description="Gly residues" evidence="2">
    <location>
        <begin position="220"/>
        <end position="233"/>
    </location>
</feature>
<feature type="compositionally biased region" description="Basic and acidic residues" evidence="2">
    <location>
        <begin position="118"/>
        <end position="127"/>
    </location>
</feature>
<dbReference type="OMA" id="RDFCQQY"/>
<feature type="region of interest" description="Disordered" evidence="2">
    <location>
        <begin position="158"/>
        <end position="249"/>
    </location>
</feature>
<comment type="caution">
    <text evidence="3">The sequence shown here is derived from an EMBL/GenBank/DDBJ whole genome shotgun (WGS) entry which is preliminary data.</text>
</comment>
<dbReference type="RefSeq" id="XP_015656592.1">
    <property type="nucleotide sequence ID" value="XM_015804614.1"/>
</dbReference>
<accession>A0A0N0VEE6</accession>